<evidence type="ECO:0000256" key="3">
    <source>
        <dbReference type="ARBA" id="ARBA00013634"/>
    </source>
</evidence>
<evidence type="ECO:0000256" key="8">
    <source>
        <dbReference type="ARBA" id="ARBA00025193"/>
    </source>
</evidence>
<comment type="caution">
    <text evidence="11">The sequence shown here is derived from an EMBL/GenBank/DDBJ whole genome shotgun (WGS) entry which is preliminary data.</text>
</comment>
<evidence type="ECO:0000313" key="12">
    <source>
        <dbReference type="Proteomes" id="UP000593567"/>
    </source>
</evidence>
<dbReference type="EMBL" id="VXIV02000187">
    <property type="protein sequence ID" value="KAF6040034.1"/>
    <property type="molecule type" value="Genomic_DNA"/>
</dbReference>
<comment type="subcellular location">
    <subcellularLocation>
        <location evidence="1">Nucleus</location>
    </subcellularLocation>
</comment>
<dbReference type="AlphaFoldDB" id="A0A7J7KPC9"/>
<dbReference type="GO" id="GO:0042796">
    <property type="term" value="P:snRNA transcription by RNA polymerase III"/>
    <property type="evidence" value="ECO:0007669"/>
    <property type="project" value="TreeGrafter"/>
</dbReference>
<dbReference type="GO" id="GO:0042795">
    <property type="term" value="P:snRNA transcription by RNA polymerase II"/>
    <property type="evidence" value="ECO:0007669"/>
    <property type="project" value="TreeGrafter"/>
</dbReference>
<dbReference type="Pfam" id="PF12251">
    <property type="entry name" value="SNAPC3"/>
    <property type="match status" value="1"/>
</dbReference>
<dbReference type="PANTHER" id="PTHR13421:SF16">
    <property type="entry name" value="SNRNA-ACTIVATING PROTEIN COMPLEX SUBUNIT 3"/>
    <property type="match status" value="1"/>
</dbReference>
<dbReference type="InterPro" id="IPR022042">
    <property type="entry name" value="snRNA-activating_su3"/>
</dbReference>
<comment type="function">
    <text evidence="8">Part of the SNAPc complex required for the transcription of both RNA polymerase II and III small-nuclear RNA genes. Binds to the proximal sequence element (PSE), a non-TATA-box basal promoter element common to these 2 types of genes. Recruits TBP and BRF2 to the U6 snRNA TATA box.</text>
</comment>
<dbReference type="GO" id="GO:0001006">
    <property type="term" value="F:RNA polymerase III type 3 promoter sequence-specific DNA binding"/>
    <property type="evidence" value="ECO:0007669"/>
    <property type="project" value="TreeGrafter"/>
</dbReference>
<gene>
    <name evidence="11" type="ORF">EB796_001660</name>
</gene>
<evidence type="ECO:0000256" key="9">
    <source>
        <dbReference type="ARBA" id="ARBA00025958"/>
    </source>
</evidence>
<dbReference type="GO" id="GO:0000978">
    <property type="term" value="F:RNA polymerase II cis-regulatory region sequence-specific DNA binding"/>
    <property type="evidence" value="ECO:0007669"/>
    <property type="project" value="TreeGrafter"/>
</dbReference>
<dbReference type="GO" id="GO:0005634">
    <property type="term" value="C:nucleus"/>
    <property type="evidence" value="ECO:0007669"/>
    <property type="project" value="UniProtKB-SubCell"/>
</dbReference>
<evidence type="ECO:0000256" key="1">
    <source>
        <dbReference type="ARBA" id="ARBA00004123"/>
    </source>
</evidence>
<keyword evidence="4" id="KW-0805">Transcription regulation</keyword>
<evidence type="ECO:0000313" key="11">
    <source>
        <dbReference type="EMBL" id="KAF6040034.1"/>
    </source>
</evidence>
<dbReference type="GO" id="GO:0003681">
    <property type="term" value="F:bent DNA binding"/>
    <property type="evidence" value="ECO:0007669"/>
    <property type="project" value="TreeGrafter"/>
</dbReference>
<evidence type="ECO:0000256" key="10">
    <source>
        <dbReference type="ARBA" id="ARBA00029606"/>
    </source>
</evidence>
<protein>
    <recommendedName>
        <fullName evidence="3">snRNA-activating protein complex subunit 3</fullName>
    </recommendedName>
    <alternativeName>
        <fullName evidence="10">Small nuclear RNA-activating complex polypeptide 3</fullName>
    </alternativeName>
</protein>
<keyword evidence="6" id="KW-0804">Transcription</keyword>
<comment type="subunit">
    <text evidence="9">Part of the SNAPc complex composed of 5 subunits: SNAPC1, SNAPC2, SNAPC3, SNAPC4 and SNAPC5. SNAPC3 interacts with SNAPC1.</text>
</comment>
<accession>A0A7J7KPC9</accession>
<organism evidence="11 12">
    <name type="scientific">Bugula neritina</name>
    <name type="common">Brown bryozoan</name>
    <name type="synonym">Sertularia neritina</name>
    <dbReference type="NCBI Taxonomy" id="10212"/>
    <lineage>
        <taxon>Eukaryota</taxon>
        <taxon>Metazoa</taxon>
        <taxon>Spiralia</taxon>
        <taxon>Lophotrochozoa</taxon>
        <taxon>Bryozoa</taxon>
        <taxon>Gymnolaemata</taxon>
        <taxon>Cheilostomatida</taxon>
        <taxon>Flustrina</taxon>
        <taxon>Buguloidea</taxon>
        <taxon>Bugulidae</taxon>
        <taxon>Bugula</taxon>
    </lineage>
</organism>
<reference evidence="11" key="1">
    <citation type="submission" date="2020-06" db="EMBL/GenBank/DDBJ databases">
        <title>Draft genome of Bugula neritina, a colonial animal packing powerful symbionts and potential medicines.</title>
        <authorList>
            <person name="Rayko M."/>
        </authorList>
    </citation>
    <scope>NUCLEOTIDE SEQUENCE [LARGE SCALE GENOMIC DNA]</scope>
    <source>
        <strain evidence="11">Kwan_BN1</strain>
    </source>
</reference>
<keyword evidence="12" id="KW-1185">Reference proteome</keyword>
<keyword evidence="7" id="KW-0539">Nucleus</keyword>
<name>A0A7J7KPC9_BUGNE</name>
<evidence type="ECO:0000256" key="7">
    <source>
        <dbReference type="ARBA" id="ARBA00023242"/>
    </source>
</evidence>
<proteinExistence type="inferred from homology"/>
<sequence>MRLMHSDDCQTLSQYPLQLTTKSLKFTVCNACQTRPVKWMVANSVHSPCDPAHYCDVCFKMFHYNAQGEKTCDFKAFQYTDNMLVDRLFNTQTTCLLIAEDGQKISMIL</sequence>
<comment type="similarity">
    <text evidence="2">Belongs to the SNAPC3/SRD2 family.</text>
</comment>
<dbReference type="GO" id="GO:0001046">
    <property type="term" value="F:core promoter sequence-specific DNA binding"/>
    <property type="evidence" value="ECO:0007669"/>
    <property type="project" value="TreeGrafter"/>
</dbReference>
<dbReference type="PANTHER" id="PTHR13421">
    <property type="entry name" value="SNRNA-ACTIVATING PROTEIN COMPLEX SUBUNIT 3"/>
    <property type="match status" value="1"/>
</dbReference>
<evidence type="ECO:0000256" key="6">
    <source>
        <dbReference type="ARBA" id="ARBA00023163"/>
    </source>
</evidence>
<keyword evidence="5" id="KW-0238">DNA-binding</keyword>
<evidence type="ECO:0000256" key="4">
    <source>
        <dbReference type="ARBA" id="ARBA00023015"/>
    </source>
</evidence>
<dbReference type="GO" id="GO:0019185">
    <property type="term" value="C:snRNA-activating protein complex"/>
    <property type="evidence" value="ECO:0007669"/>
    <property type="project" value="TreeGrafter"/>
</dbReference>
<evidence type="ECO:0000256" key="5">
    <source>
        <dbReference type="ARBA" id="ARBA00023125"/>
    </source>
</evidence>
<dbReference type="Proteomes" id="UP000593567">
    <property type="component" value="Unassembled WGS sequence"/>
</dbReference>
<evidence type="ECO:0000256" key="2">
    <source>
        <dbReference type="ARBA" id="ARBA00010410"/>
    </source>
</evidence>
<dbReference type="OrthoDB" id="46583at2759"/>